<protein>
    <submittedName>
        <fullName evidence="1">Uncharacterized protein</fullName>
    </submittedName>
</protein>
<comment type="caution">
    <text evidence="1">The sequence shown here is derived from an EMBL/GenBank/DDBJ whole genome shotgun (WGS) entry which is preliminary data.</text>
</comment>
<evidence type="ECO:0000313" key="1">
    <source>
        <dbReference type="EMBL" id="TYP70159.1"/>
    </source>
</evidence>
<proteinExistence type="predicted"/>
<evidence type="ECO:0000313" key="2">
    <source>
        <dbReference type="Proteomes" id="UP000323257"/>
    </source>
</evidence>
<name>A0A5S5BSX0_9BACL</name>
<sequence>MPSGLPSSYSYHCSRWAGWLERGSLLSCRTMLQWVLKAIISISLSTMGHGWLHQPFFLNLTALPSAEGNQKVSMCFRSRFSPKNVHLWTLLLSVTRYAAVLDVSFRDEPASPSDWLLFELRSLRDALGWYPAWDMRLMGLRADLRFHPLSRTRFTFPQVFSKQKKERHASRSFP</sequence>
<dbReference type="EMBL" id="VNHS01000012">
    <property type="protein sequence ID" value="TYP70159.1"/>
    <property type="molecule type" value="Genomic_DNA"/>
</dbReference>
<gene>
    <name evidence="1" type="ORF">BCM02_112138</name>
</gene>
<dbReference type="AlphaFoldDB" id="A0A5S5BSX0"/>
<keyword evidence="2" id="KW-1185">Reference proteome</keyword>
<dbReference type="Proteomes" id="UP000323257">
    <property type="component" value="Unassembled WGS sequence"/>
</dbReference>
<reference evidence="1 2" key="1">
    <citation type="submission" date="2019-07" db="EMBL/GenBank/DDBJ databases">
        <title>Genomic Encyclopedia of Type Strains, Phase III (KMG-III): the genomes of soil and plant-associated and newly described type strains.</title>
        <authorList>
            <person name="Whitman W."/>
        </authorList>
    </citation>
    <scope>NUCLEOTIDE SEQUENCE [LARGE SCALE GENOMIC DNA]</scope>
    <source>
        <strain evidence="1 2">BL24</strain>
    </source>
</reference>
<organism evidence="1 2">
    <name type="scientific">Paenibacillus methanolicus</name>
    <dbReference type="NCBI Taxonomy" id="582686"/>
    <lineage>
        <taxon>Bacteria</taxon>
        <taxon>Bacillati</taxon>
        <taxon>Bacillota</taxon>
        <taxon>Bacilli</taxon>
        <taxon>Bacillales</taxon>
        <taxon>Paenibacillaceae</taxon>
        <taxon>Paenibacillus</taxon>
    </lineage>
</organism>
<accession>A0A5S5BSX0</accession>